<organism evidence="1 2">
    <name type="scientific">Listeria booriae</name>
    <dbReference type="NCBI Taxonomy" id="1552123"/>
    <lineage>
        <taxon>Bacteria</taxon>
        <taxon>Bacillati</taxon>
        <taxon>Bacillota</taxon>
        <taxon>Bacilli</taxon>
        <taxon>Bacillales</taxon>
        <taxon>Listeriaceae</taxon>
        <taxon>Listeria</taxon>
    </lineage>
</organism>
<protein>
    <submittedName>
        <fullName evidence="1">Uncharacterized protein</fullName>
    </submittedName>
</protein>
<dbReference type="EMBL" id="JAAROV010000005">
    <property type="protein sequence ID" value="MBC1318118.1"/>
    <property type="molecule type" value="Genomic_DNA"/>
</dbReference>
<dbReference type="AlphaFoldDB" id="A0A842AT17"/>
<reference evidence="1 2" key="1">
    <citation type="submission" date="2020-03" db="EMBL/GenBank/DDBJ databases">
        <title>Soil Listeria distribution.</title>
        <authorList>
            <person name="Liao J."/>
            <person name="Wiedmann M."/>
        </authorList>
    </citation>
    <scope>NUCLEOTIDE SEQUENCE [LARGE SCALE GENOMIC DNA]</scope>
    <source>
        <strain evidence="1 2">FSL L7-1816</strain>
    </source>
</reference>
<dbReference type="Proteomes" id="UP000543379">
    <property type="component" value="Unassembled WGS sequence"/>
</dbReference>
<evidence type="ECO:0000313" key="1">
    <source>
        <dbReference type="EMBL" id="MBC1318118.1"/>
    </source>
</evidence>
<dbReference type="RefSeq" id="WP_185382898.1">
    <property type="nucleotide sequence ID" value="NZ_JAAROV010000005.1"/>
</dbReference>
<evidence type="ECO:0000313" key="2">
    <source>
        <dbReference type="Proteomes" id="UP000543379"/>
    </source>
</evidence>
<proteinExistence type="predicted"/>
<sequence>MNGTITTKITIVAIIGKPPVLLMAGNHLYTGNTYQGSYSKIMDHTREIPGASIKPSLLYSKTYKVVATQFWFAKNHATAGWVGAGTKTTSRQTLPELLNKKVVV</sequence>
<name>A0A842AT17_9LIST</name>
<gene>
    <name evidence="1" type="ORF">HB811_15150</name>
</gene>
<accession>A0A842AT17</accession>
<comment type="caution">
    <text evidence="1">The sequence shown here is derived from an EMBL/GenBank/DDBJ whole genome shotgun (WGS) entry which is preliminary data.</text>
</comment>